<comment type="caution">
    <text evidence="1">The sequence shown here is derived from an EMBL/GenBank/DDBJ whole genome shotgun (WGS) entry which is preliminary data.</text>
</comment>
<dbReference type="InterPro" id="IPR013783">
    <property type="entry name" value="Ig-like_fold"/>
</dbReference>
<organism evidence="1 2">
    <name type="scientific">Abyssobacteria bacterium (strain SURF_5)</name>
    <dbReference type="NCBI Taxonomy" id="2093360"/>
    <lineage>
        <taxon>Bacteria</taxon>
        <taxon>Pseudomonadati</taxon>
        <taxon>Candidatus Hydrogenedentota</taxon>
        <taxon>Candidatus Abyssobacteria</taxon>
    </lineage>
</organism>
<dbReference type="InterPro" id="IPR008947">
    <property type="entry name" value="PLipase_C/P1_nuclease_dom_sf"/>
</dbReference>
<dbReference type="Gene3D" id="1.10.575.10">
    <property type="entry name" value="P1 Nuclease"/>
    <property type="match status" value="1"/>
</dbReference>
<evidence type="ECO:0000313" key="2">
    <source>
        <dbReference type="Proteomes" id="UP000265882"/>
    </source>
</evidence>
<dbReference type="Gene3D" id="2.60.40.10">
    <property type="entry name" value="Immunoglobulins"/>
    <property type="match status" value="1"/>
</dbReference>
<sequence length="585" mass="65563">MKTYSRFNGVERICLRFTLIASLLALILTAPAWVQADMASPLHKSEPNMQVHQYLTGEAAFLWPGTNGMEPVIQAEWDAFFAGDHHELWDYIGARTEYSGATPAPGTITYGGRYAGAVVTDILWSAPEPSLDMPYSEYDQARFYIIDPFFDLVNDDGSGSSAGNLTVGSWPAVGDDLIEGTHEEDLFFVHETFVILYDLYGHSAFDPGRDYLQDEFYNGLDYDAAEVFYHHLWRRKAHNDGDLLMTGVSWANSQSSWDEVIVMPDIFDAHPSPIQVAEGCWQLALDYYLGQGGRPQDKGLSLYFLGRVAHLLADLTVPAHAHCDPHSPVWPDSYENFMGAVGVYSQYTHNEVPVFDADGAVIGARPWGYTDQTWPYNEFSYVRYDIPGTKWDPFEPNDDTARAKWESQSPLFHLFWATAELADNYDSNDANGELDGGARRAGGFSEFELRQIADELMPQAMISLDELYRLFFYTIEQSVPAVHLLFPADGSILTSPPTFMWTSTGLGAAPVYAVDSSFSQSFTSYRSTYEDLGLLITDTSWTMPLGVWNRIPSGGQIYWRVRGADLSQPPVEAIVSDEIWSFTKQ</sequence>
<dbReference type="GO" id="GO:0016788">
    <property type="term" value="F:hydrolase activity, acting on ester bonds"/>
    <property type="evidence" value="ECO:0007669"/>
    <property type="project" value="InterPro"/>
</dbReference>
<dbReference type="AlphaFoldDB" id="A0A3A4P1U2"/>
<reference evidence="1 2" key="1">
    <citation type="journal article" date="2017" name="ISME J.">
        <title>Energy and carbon metabolisms in a deep terrestrial subsurface fluid microbial community.</title>
        <authorList>
            <person name="Momper L."/>
            <person name="Jungbluth S.P."/>
            <person name="Lee M.D."/>
            <person name="Amend J.P."/>
        </authorList>
    </citation>
    <scope>NUCLEOTIDE SEQUENCE [LARGE SCALE GENOMIC DNA]</scope>
    <source>
        <strain evidence="1">SURF_5</strain>
    </source>
</reference>
<dbReference type="Proteomes" id="UP000265882">
    <property type="component" value="Unassembled WGS sequence"/>
</dbReference>
<protein>
    <submittedName>
        <fullName evidence="1">Uncharacterized protein</fullName>
    </submittedName>
</protein>
<accession>A0A3A4P1U2</accession>
<dbReference type="SUPFAM" id="SSF48537">
    <property type="entry name" value="Phospholipase C/P1 nuclease"/>
    <property type="match status" value="1"/>
</dbReference>
<gene>
    <name evidence="1" type="ORF">C4520_00240</name>
</gene>
<dbReference type="EMBL" id="QZKU01000004">
    <property type="protein sequence ID" value="RJP26708.1"/>
    <property type="molecule type" value="Genomic_DNA"/>
</dbReference>
<name>A0A3A4P1U2_ABYX5</name>
<evidence type="ECO:0000313" key="1">
    <source>
        <dbReference type="EMBL" id="RJP26708.1"/>
    </source>
</evidence>
<proteinExistence type="predicted"/>